<dbReference type="PANTHER" id="PTHR47810">
    <property type="entry name" value="DNA LIGASE"/>
    <property type="match status" value="1"/>
</dbReference>
<dbReference type="SUPFAM" id="SSF50249">
    <property type="entry name" value="Nucleic acid-binding proteins"/>
    <property type="match status" value="1"/>
</dbReference>
<dbReference type="GO" id="GO:0003911">
    <property type="term" value="F:DNA ligase (NAD+) activity"/>
    <property type="evidence" value="ECO:0007669"/>
    <property type="project" value="UniProtKB-EC"/>
</dbReference>
<proteinExistence type="inferred from homology"/>
<comment type="caution">
    <text evidence="9">The sequence shown here is derived from an EMBL/GenBank/DDBJ whole genome shotgun (WGS) entry which is preliminary data.</text>
</comment>
<dbReference type="Gene3D" id="3.30.470.30">
    <property type="entry name" value="DNA ligase/mRNA capping enzyme"/>
    <property type="match status" value="1"/>
</dbReference>
<feature type="active site" description="N6-AMP-lysine intermediate" evidence="7">
    <location>
        <position position="125"/>
    </location>
</feature>
<dbReference type="Proteomes" id="UP001595892">
    <property type="component" value="Unassembled WGS sequence"/>
</dbReference>
<comment type="similarity">
    <text evidence="7">Belongs to the NAD-dependent DNA ligase family. LigB subfamily.</text>
</comment>
<dbReference type="InterPro" id="IPR004150">
    <property type="entry name" value="NAD_DNA_ligase_OB"/>
</dbReference>
<protein>
    <recommendedName>
        <fullName evidence="7">DNA ligase B</fullName>
        <ecNumber evidence="7">6.5.1.2</ecNumber>
    </recommendedName>
    <alternativeName>
        <fullName evidence="7">Polydeoxyribonucleotide synthase [NAD(+)] B</fullName>
    </alternativeName>
</protein>
<sequence>MVLLLRVAALLAIVCGIEDTDAACPDWTPERARAEHAALVERLQAWDVAYHADGTALVDDATYDQARERETAWRTCFHLDAPPGPLAAATGPLRHPYRQRGLRKGGDGEVAAFLARHGAVWMLPKVDGVAVTLVYRDGELARAISRGDGTAGLDWSAHVRELARIPRRLDRAPPVLVVQGELYWHAPGHVQAQLGSAGHRGRVAGALARTELDAEARGHIGLFVWDWPAGPHGVEARLHALADLGFPEAAAHAVRVRDSAQAQRQRAAWLQGPLPFATDGVVLRSDRRAAVAPDDPLPPADALAWKHPATQALATVRAMDFPIGRTGRITPRLELEPVELDGRSIRRVSLGSLARWQALDVLPGDTVVVSLAGGTSPRLERVAWRATLRGTVVAPDPAAHHMLSCFRPTPGCGEQFLARAEWLGRQLGLRGIGRGTWAAAVGSGALGNLVDWLAWSGTSAPPNPGARLAAVAPVARTRGLDVWLRALGAPPGFDADAGDFASRATRDAAAWERLPGIGPGRARALEAFFAHPELQAAAAALGGFGIAGFPAPAVQPEDAGTTALAGGAGVGR</sequence>
<keyword evidence="3 7" id="KW-0227">DNA damage</keyword>
<reference evidence="10" key="1">
    <citation type="journal article" date="2019" name="Int. J. Syst. Evol. Microbiol.">
        <title>The Global Catalogue of Microorganisms (GCM) 10K type strain sequencing project: providing services to taxonomists for standard genome sequencing and annotation.</title>
        <authorList>
            <consortium name="The Broad Institute Genomics Platform"/>
            <consortium name="The Broad Institute Genome Sequencing Center for Infectious Disease"/>
            <person name="Wu L."/>
            <person name="Ma J."/>
        </authorList>
    </citation>
    <scope>NUCLEOTIDE SEQUENCE [LARGE SCALE GENOMIC DNA]</scope>
    <source>
        <strain evidence="10">CGMCC 1.13574</strain>
    </source>
</reference>
<dbReference type="HAMAP" id="MF_01587">
    <property type="entry name" value="DNA_ligase_B"/>
    <property type="match status" value="1"/>
</dbReference>
<evidence type="ECO:0000256" key="4">
    <source>
        <dbReference type="ARBA" id="ARBA00023027"/>
    </source>
</evidence>
<keyword evidence="5 7" id="KW-0234">DNA repair</keyword>
<evidence type="ECO:0000256" key="7">
    <source>
        <dbReference type="HAMAP-Rule" id="MF_01587"/>
    </source>
</evidence>
<dbReference type="SMART" id="SM00532">
    <property type="entry name" value="LIGANc"/>
    <property type="match status" value="1"/>
</dbReference>
<evidence type="ECO:0000256" key="3">
    <source>
        <dbReference type="ARBA" id="ARBA00022763"/>
    </source>
</evidence>
<dbReference type="SUPFAM" id="SSF47781">
    <property type="entry name" value="RuvA domain 2-like"/>
    <property type="match status" value="1"/>
</dbReference>
<dbReference type="SUPFAM" id="SSF56091">
    <property type="entry name" value="DNA ligase/mRNA capping enzyme, catalytic domain"/>
    <property type="match status" value="1"/>
</dbReference>
<dbReference type="EC" id="6.5.1.2" evidence="7"/>
<dbReference type="InterPro" id="IPR050326">
    <property type="entry name" value="NAD_dep_DNA_ligaseB"/>
</dbReference>
<evidence type="ECO:0000259" key="8">
    <source>
        <dbReference type="SMART" id="SM00532"/>
    </source>
</evidence>
<evidence type="ECO:0000256" key="1">
    <source>
        <dbReference type="ARBA" id="ARBA00022598"/>
    </source>
</evidence>
<evidence type="ECO:0000256" key="2">
    <source>
        <dbReference type="ARBA" id="ARBA00022705"/>
    </source>
</evidence>
<keyword evidence="10" id="KW-1185">Reference proteome</keyword>
<evidence type="ECO:0000313" key="10">
    <source>
        <dbReference type="Proteomes" id="UP001595892"/>
    </source>
</evidence>
<dbReference type="NCBIfam" id="NF005987">
    <property type="entry name" value="PRK08097.1"/>
    <property type="match status" value="1"/>
</dbReference>
<dbReference type="InterPro" id="IPR012340">
    <property type="entry name" value="NA-bd_OB-fold"/>
</dbReference>
<dbReference type="InterPro" id="IPR010994">
    <property type="entry name" value="RuvA_2-like"/>
</dbReference>
<dbReference type="Pfam" id="PF03120">
    <property type="entry name" value="OB_DNA_ligase"/>
    <property type="match status" value="1"/>
</dbReference>
<dbReference type="InterPro" id="IPR020923">
    <property type="entry name" value="DNA_ligase_B"/>
</dbReference>
<comment type="catalytic activity">
    <reaction evidence="6 7">
        <text>NAD(+) + (deoxyribonucleotide)n-3'-hydroxyl + 5'-phospho-(deoxyribonucleotide)m = (deoxyribonucleotide)n+m + AMP + beta-nicotinamide D-nucleotide.</text>
        <dbReference type="EC" id="6.5.1.2"/>
    </reaction>
</comment>
<keyword evidence="4 7" id="KW-0520">NAD</keyword>
<evidence type="ECO:0000256" key="6">
    <source>
        <dbReference type="ARBA" id="ARBA00034005"/>
    </source>
</evidence>
<accession>A0ABV9NN47</accession>
<keyword evidence="2 7" id="KW-0235">DNA replication</keyword>
<keyword evidence="1 7" id="KW-0436">Ligase</keyword>
<evidence type="ECO:0000313" key="9">
    <source>
        <dbReference type="EMBL" id="MFC4728606.1"/>
    </source>
</evidence>
<dbReference type="InterPro" id="IPR013840">
    <property type="entry name" value="DNAligase_N"/>
</dbReference>
<dbReference type="PANTHER" id="PTHR47810:SF1">
    <property type="entry name" value="DNA LIGASE B"/>
    <property type="match status" value="1"/>
</dbReference>
<name>A0ABV9NN47_9GAMM</name>
<feature type="domain" description="NAD-dependent DNA ligase N-terminal" evidence="8">
    <location>
        <begin position="31"/>
        <end position="428"/>
    </location>
</feature>
<dbReference type="RefSeq" id="WP_377004635.1">
    <property type="nucleotide sequence ID" value="NZ_JBHSGG010000029.1"/>
</dbReference>
<comment type="function">
    <text evidence="7">Catalyzes the formation of phosphodiester linkages between 5'-phosphoryl and 3'-hydroxyl groups in double-stranded DNA using NAD as a coenzyme and as the energy source for the reaction.</text>
</comment>
<dbReference type="Pfam" id="PF01653">
    <property type="entry name" value="DNA_ligase_aden"/>
    <property type="match status" value="1"/>
</dbReference>
<gene>
    <name evidence="7 9" type="primary">ligB</name>
    <name evidence="9" type="ORF">ACFO3Q_10540</name>
</gene>
<organism evidence="9 10">
    <name type="scientific">Coralloluteibacterium thermophilum</name>
    <dbReference type="NCBI Taxonomy" id="2707049"/>
    <lineage>
        <taxon>Bacteria</taxon>
        <taxon>Pseudomonadati</taxon>
        <taxon>Pseudomonadota</taxon>
        <taxon>Gammaproteobacteria</taxon>
        <taxon>Lysobacterales</taxon>
        <taxon>Lysobacteraceae</taxon>
        <taxon>Coralloluteibacterium</taxon>
    </lineage>
</organism>
<evidence type="ECO:0000256" key="5">
    <source>
        <dbReference type="ARBA" id="ARBA00023204"/>
    </source>
</evidence>
<dbReference type="Gene3D" id="2.40.50.140">
    <property type="entry name" value="Nucleic acid-binding proteins"/>
    <property type="match status" value="1"/>
</dbReference>
<dbReference type="InterPro" id="IPR013839">
    <property type="entry name" value="DNAligase_adenylation"/>
</dbReference>
<dbReference type="EMBL" id="JBHSGG010000029">
    <property type="protein sequence ID" value="MFC4728606.1"/>
    <property type="molecule type" value="Genomic_DNA"/>
</dbReference>